<sequence length="167" mass="18643">MPDIAYVQRIDFPREAVEMDWLMSPANLFEEDAGLASAAIVALASDRLANKSDVLPGLDDDDRRGWWGDLDAAELWGGWPVGSRLWLLRRAKITSSLAADGGTVARAEAYAREAMRPFIDNKIASKVTVVAERTDMNRIDVLIRLYRGPEPAIELRFAELWDDIKVA</sequence>
<dbReference type="EMBL" id="JACBFH010000001">
    <property type="protein sequence ID" value="NYY93782.1"/>
    <property type="molecule type" value="Genomic_DNA"/>
</dbReference>
<reference evidence="2 3" key="3">
    <citation type="journal article" date="2022" name="Int. J. Syst. Evol. Microbiol.">
        <title>Strains of Bradyrhizobium barranii sp. nov. associated with legumes native to Canada are symbionts of soybeans and belong to different subspecies (subsp. barranii subsp. nov. and subsp. apii subsp. nov.) and symbiovars (sv. glycinearum and sv. septentrionale).</title>
        <authorList>
            <person name="Bromfield E.S.P."/>
            <person name="Cloutier S."/>
            <person name="Wasai-Hara S."/>
            <person name="Minamisawa K."/>
        </authorList>
    </citation>
    <scope>NUCLEOTIDE SEQUENCE [LARGE SCALE GENOMIC DNA]</scope>
    <source>
        <strain evidence="2 3">323S2</strain>
    </source>
</reference>
<proteinExistence type="predicted"/>
<dbReference type="RefSeq" id="WP_166352169.1">
    <property type="nucleotide sequence ID" value="NZ_CP088280.1"/>
</dbReference>
<dbReference type="EMBL" id="CP088280">
    <property type="protein sequence ID" value="UGX90318.1"/>
    <property type="molecule type" value="Genomic_DNA"/>
</dbReference>
<dbReference type="InterPro" id="IPR010877">
    <property type="entry name" value="Phage_Mu_Gp46"/>
</dbReference>
<protein>
    <submittedName>
        <fullName evidence="1">Phage GP46 family protein</fullName>
    </submittedName>
</protein>
<dbReference type="Proteomes" id="UP000564836">
    <property type="component" value="Chromosome"/>
</dbReference>
<name>A0A7Z0TTR8_9BRAD</name>
<reference evidence="1" key="2">
    <citation type="submission" date="2020-06" db="EMBL/GenBank/DDBJ databases">
        <title>Whole Genome Sequence of Bradyrhizobium sp. Strain 323S2.</title>
        <authorList>
            <person name="Bromfield E.S.P."/>
        </authorList>
    </citation>
    <scope>NUCLEOTIDE SEQUENCE [LARGE SCALE GENOMIC DNA]</scope>
    <source>
        <strain evidence="1">323S2</strain>
    </source>
</reference>
<evidence type="ECO:0000313" key="3">
    <source>
        <dbReference type="Proteomes" id="UP000564836"/>
    </source>
</evidence>
<evidence type="ECO:0000313" key="2">
    <source>
        <dbReference type="EMBL" id="UGX90318.1"/>
    </source>
</evidence>
<organism evidence="1">
    <name type="scientific">Bradyrhizobium barranii subsp. barranii</name>
    <dbReference type="NCBI Taxonomy" id="2823807"/>
    <lineage>
        <taxon>Bacteria</taxon>
        <taxon>Pseudomonadati</taxon>
        <taxon>Pseudomonadota</taxon>
        <taxon>Alphaproteobacteria</taxon>
        <taxon>Hyphomicrobiales</taxon>
        <taxon>Nitrobacteraceae</taxon>
        <taxon>Bradyrhizobium</taxon>
        <taxon>Bradyrhizobium barranii</taxon>
    </lineage>
</organism>
<gene>
    <name evidence="2" type="ORF">G6321_00031275</name>
    <name evidence="1" type="ORF">G6321_36995</name>
</gene>
<accession>A0A7Z0TTR8</accession>
<dbReference type="Pfam" id="PF07409">
    <property type="entry name" value="GP46"/>
    <property type="match status" value="1"/>
</dbReference>
<evidence type="ECO:0000313" key="1">
    <source>
        <dbReference type="EMBL" id="NYY93782.1"/>
    </source>
</evidence>
<dbReference type="AlphaFoldDB" id="A0A7Z0TTR8"/>
<reference evidence="2 3" key="1">
    <citation type="journal article" date="2017" name="Syst. Appl. Microbiol.">
        <title>Soybeans inoculated with root zone soils of Canadian native legumes harbour diverse and novel Bradyrhizobium spp. that possess agricultural potential.</title>
        <authorList>
            <person name="Bromfield E.S.P."/>
            <person name="Cloutier S."/>
            <person name="Tambong J.T."/>
            <person name="Tran Thi T.V."/>
        </authorList>
    </citation>
    <scope>NUCLEOTIDE SEQUENCE [LARGE SCALE GENOMIC DNA]</scope>
    <source>
        <strain evidence="2 3">323S2</strain>
    </source>
</reference>